<evidence type="ECO:0000313" key="2">
    <source>
        <dbReference type="Proteomes" id="UP001180825"/>
    </source>
</evidence>
<dbReference type="RefSeq" id="WP_310330580.1">
    <property type="nucleotide sequence ID" value="NZ_JAVDXV010000006.1"/>
</dbReference>
<comment type="caution">
    <text evidence="1">The sequence shown here is derived from an EMBL/GenBank/DDBJ whole genome shotgun (WGS) entry which is preliminary data.</text>
</comment>
<gene>
    <name evidence="1" type="ORF">J2X21_003423</name>
</gene>
<sequence length="75" mass="8224">MDISSKIAALEATDLVLISCIGALMSSIGSKELLEQCAKNMENMAAHLLQSEDEKKLQLFLDLKDQLLAQWGMKG</sequence>
<evidence type="ECO:0000313" key="1">
    <source>
        <dbReference type="EMBL" id="MDR7334271.1"/>
    </source>
</evidence>
<reference evidence="1 2" key="1">
    <citation type="submission" date="2023-07" db="EMBL/GenBank/DDBJ databases">
        <title>Sorghum-associated microbial communities from plants grown in Nebraska, USA.</title>
        <authorList>
            <person name="Schachtman D."/>
        </authorList>
    </citation>
    <scope>NUCLEOTIDE SEQUENCE [LARGE SCALE GENOMIC DNA]</scope>
    <source>
        <strain evidence="1 2">BE316</strain>
    </source>
</reference>
<accession>A0ABU2AAQ5</accession>
<dbReference type="Proteomes" id="UP001180825">
    <property type="component" value="Unassembled WGS sequence"/>
</dbReference>
<keyword evidence="2" id="KW-1185">Reference proteome</keyword>
<organism evidence="1 2">
    <name type="scientific">Roseateles asaccharophilus</name>
    <dbReference type="NCBI Taxonomy" id="582607"/>
    <lineage>
        <taxon>Bacteria</taxon>
        <taxon>Pseudomonadati</taxon>
        <taxon>Pseudomonadota</taxon>
        <taxon>Betaproteobacteria</taxon>
        <taxon>Burkholderiales</taxon>
        <taxon>Sphaerotilaceae</taxon>
        <taxon>Roseateles</taxon>
    </lineage>
</organism>
<dbReference type="EMBL" id="JAVDXV010000006">
    <property type="protein sequence ID" value="MDR7334271.1"/>
    <property type="molecule type" value="Genomic_DNA"/>
</dbReference>
<protein>
    <submittedName>
        <fullName evidence="1">Uncharacterized protein</fullName>
    </submittedName>
</protein>
<proteinExistence type="predicted"/>
<name>A0ABU2AAQ5_9BURK</name>